<name>A0A914PLV5_9BILA</name>
<dbReference type="AlphaFoldDB" id="A0A914PLV5"/>
<organism evidence="1 2">
    <name type="scientific">Panagrolaimus davidi</name>
    <dbReference type="NCBI Taxonomy" id="227884"/>
    <lineage>
        <taxon>Eukaryota</taxon>
        <taxon>Metazoa</taxon>
        <taxon>Ecdysozoa</taxon>
        <taxon>Nematoda</taxon>
        <taxon>Chromadorea</taxon>
        <taxon>Rhabditida</taxon>
        <taxon>Tylenchina</taxon>
        <taxon>Panagrolaimomorpha</taxon>
        <taxon>Panagrolaimoidea</taxon>
        <taxon>Panagrolaimidae</taxon>
        <taxon>Panagrolaimus</taxon>
    </lineage>
</organism>
<evidence type="ECO:0000313" key="1">
    <source>
        <dbReference type="Proteomes" id="UP000887578"/>
    </source>
</evidence>
<keyword evidence="1" id="KW-1185">Reference proteome</keyword>
<reference evidence="2" key="1">
    <citation type="submission" date="2022-11" db="UniProtKB">
        <authorList>
            <consortium name="WormBaseParasite"/>
        </authorList>
    </citation>
    <scope>IDENTIFICATION</scope>
</reference>
<evidence type="ECO:0000313" key="2">
    <source>
        <dbReference type="WBParaSite" id="PDA_v2.g15760.t1"/>
    </source>
</evidence>
<accession>A0A914PLV5</accession>
<dbReference type="WBParaSite" id="PDA_v2.g15760.t1">
    <property type="protein sequence ID" value="PDA_v2.g15760.t1"/>
    <property type="gene ID" value="PDA_v2.g15760"/>
</dbReference>
<sequence>MSLYFEERIYEQIIDPENDQITFTYPWITTIPTNDALDDLRITSRFSTNYENGEAGWFGILCHDKIGVHSITSYHNGNGSFRVWNGLCFITYILYSSNELHSEFYTSPKIELIPTPNRDSFKTAEGEMAKFSEAVRDKKVTKIAVFIELLLPSRLFYRPFERSSLFLGQTHCFDIPDDLGYDFRFTFLKANNFTIRCPDGEMPCSSTALFLSSKYMRNELMGKTKSDEFMTEHLMDVVKPIVIFLHTLCFKMPETYNLDFAKRLLKAVKFFNPQEKYRITATIHQSLCKKFVQVAFFCV</sequence>
<protein>
    <submittedName>
        <fullName evidence="2">Uncharacterized protein</fullName>
    </submittedName>
</protein>
<dbReference type="Proteomes" id="UP000887578">
    <property type="component" value="Unplaced"/>
</dbReference>
<proteinExistence type="predicted"/>